<sequence length="154" mass="17771">MALRNLQKTYDNIKKGSYSEFSTGPINENDMFKWQAIIYGPVGTPYEGGIFHLTIEFPRDYPFKPPTVLFTTKIYHPFIDLNGSIHIDILKGYWNPSITFDKLLIMIVAMLSGPFEDDPPANIEAADLLRTSKELYESKVREWTQLYAMEPQEN</sequence>
<proteinExistence type="predicted"/>
<feature type="domain" description="UBC core" evidence="7">
    <location>
        <begin position="1"/>
        <end position="149"/>
    </location>
</feature>
<protein>
    <submittedName>
        <fullName evidence="8">Putative Ubiquitin-conjugating enzyme E2-16 kDa</fullName>
    </submittedName>
</protein>
<comment type="catalytic activity">
    <reaction evidence="1">
        <text>S-ubiquitinyl-[E1 ubiquitin-activating enzyme]-L-cysteine + [E2 ubiquitin-conjugating enzyme]-L-cysteine = [E1 ubiquitin-activating enzyme]-L-cysteine + S-ubiquitinyl-[E2 ubiquitin-conjugating enzyme]-L-cysteine.</text>
        <dbReference type="EC" id="2.3.2.23"/>
    </reaction>
</comment>
<dbReference type="PANTHER" id="PTHR24067">
    <property type="entry name" value="UBIQUITIN-CONJUGATING ENZYME E2"/>
    <property type="match status" value="1"/>
</dbReference>
<keyword evidence="5" id="KW-0833">Ubl conjugation pathway</keyword>
<dbReference type="PROSITE" id="PS50127">
    <property type="entry name" value="UBC_2"/>
    <property type="match status" value="1"/>
</dbReference>
<evidence type="ECO:0000256" key="5">
    <source>
        <dbReference type="ARBA" id="ARBA00022786"/>
    </source>
</evidence>
<keyword evidence="6" id="KW-0067">ATP-binding</keyword>
<gene>
    <name evidence="8" type="ORF">EZS28_037254</name>
</gene>
<dbReference type="InterPro" id="IPR000608">
    <property type="entry name" value="UBC"/>
</dbReference>
<evidence type="ECO:0000256" key="3">
    <source>
        <dbReference type="ARBA" id="ARBA00022679"/>
    </source>
</evidence>
<reference evidence="8 9" key="1">
    <citation type="submission" date="2019-03" db="EMBL/GenBank/DDBJ databases">
        <title>Single cell metagenomics reveals metabolic interactions within the superorganism composed of flagellate Streblomastix strix and complex community of Bacteroidetes bacteria on its surface.</title>
        <authorList>
            <person name="Treitli S.C."/>
            <person name="Kolisko M."/>
            <person name="Husnik F."/>
            <person name="Keeling P."/>
            <person name="Hampl V."/>
        </authorList>
    </citation>
    <scope>NUCLEOTIDE SEQUENCE [LARGE SCALE GENOMIC DNA]</scope>
    <source>
        <strain evidence="8">ST1C</strain>
    </source>
</reference>
<dbReference type="EMBL" id="SNRW01018562">
    <property type="protein sequence ID" value="KAA6367220.1"/>
    <property type="molecule type" value="Genomic_DNA"/>
</dbReference>
<dbReference type="GO" id="GO:0061631">
    <property type="term" value="F:ubiquitin conjugating enzyme activity"/>
    <property type="evidence" value="ECO:0007669"/>
    <property type="project" value="UniProtKB-EC"/>
</dbReference>
<evidence type="ECO:0000256" key="1">
    <source>
        <dbReference type="ARBA" id="ARBA00000485"/>
    </source>
</evidence>
<evidence type="ECO:0000313" key="9">
    <source>
        <dbReference type="Proteomes" id="UP000324800"/>
    </source>
</evidence>
<name>A0A5J4UAJ4_9EUKA</name>
<organism evidence="8 9">
    <name type="scientific">Streblomastix strix</name>
    <dbReference type="NCBI Taxonomy" id="222440"/>
    <lineage>
        <taxon>Eukaryota</taxon>
        <taxon>Metamonada</taxon>
        <taxon>Preaxostyla</taxon>
        <taxon>Oxymonadida</taxon>
        <taxon>Streblomastigidae</taxon>
        <taxon>Streblomastix</taxon>
    </lineage>
</organism>
<dbReference type="SMART" id="SM00212">
    <property type="entry name" value="UBCc"/>
    <property type="match status" value="1"/>
</dbReference>
<evidence type="ECO:0000256" key="6">
    <source>
        <dbReference type="ARBA" id="ARBA00022840"/>
    </source>
</evidence>
<dbReference type="InterPro" id="IPR016135">
    <property type="entry name" value="UBQ-conjugating_enzyme/RWD"/>
</dbReference>
<keyword evidence="3" id="KW-0808">Transferase</keyword>
<keyword evidence="4" id="KW-0547">Nucleotide-binding</keyword>
<comment type="caution">
    <text evidence="8">The sequence shown here is derived from an EMBL/GenBank/DDBJ whole genome shotgun (WGS) entry which is preliminary data.</text>
</comment>
<dbReference type="AlphaFoldDB" id="A0A5J4UAJ4"/>
<comment type="pathway">
    <text evidence="2">Protein modification; protein ubiquitination.</text>
</comment>
<evidence type="ECO:0000256" key="4">
    <source>
        <dbReference type="ARBA" id="ARBA00022741"/>
    </source>
</evidence>
<evidence type="ECO:0000313" key="8">
    <source>
        <dbReference type="EMBL" id="KAA6367220.1"/>
    </source>
</evidence>
<dbReference type="SUPFAM" id="SSF54495">
    <property type="entry name" value="UBC-like"/>
    <property type="match status" value="1"/>
</dbReference>
<dbReference type="InterPro" id="IPR050113">
    <property type="entry name" value="Ub_conjugating_enzyme"/>
</dbReference>
<dbReference type="Proteomes" id="UP000324800">
    <property type="component" value="Unassembled WGS sequence"/>
</dbReference>
<dbReference type="FunFam" id="3.10.110.10:FF:000101">
    <property type="entry name" value="Ubiquitin-conjugating enzyme E2 D2"/>
    <property type="match status" value="1"/>
</dbReference>
<accession>A0A5J4UAJ4</accession>
<evidence type="ECO:0000256" key="2">
    <source>
        <dbReference type="ARBA" id="ARBA00004906"/>
    </source>
</evidence>
<dbReference type="Gene3D" id="3.10.110.10">
    <property type="entry name" value="Ubiquitin Conjugating Enzyme"/>
    <property type="match status" value="1"/>
</dbReference>
<dbReference type="Pfam" id="PF00179">
    <property type="entry name" value="UQ_con"/>
    <property type="match status" value="1"/>
</dbReference>
<evidence type="ECO:0000259" key="7">
    <source>
        <dbReference type="PROSITE" id="PS50127"/>
    </source>
</evidence>
<dbReference type="OrthoDB" id="9978460at2759"/>
<dbReference type="GO" id="GO:0005524">
    <property type="term" value="F:ATP binding"/>
    <property type="evidence" value="ECO:0007669"/>
    <property type="project" value="UniProtKB-KW"/>
</dbReference>